<name>A0A1W1E3L6_9ZZZZ</name>
<dbReference type="EMBL" id="FPIA01000062">
    <property type="protein sequence ID" value="SFV88563.1"/>
    <property type="molecule type" value="Genomic_DNA"/>
</dbReference>
<accession>A0A1W1E3L6</accession>
<evidence type="ECO:0000313" key="1">
    <source>
        <dbReference type="EMBL" id="SFV88563.1"/>
    </source>
</evidence>
<dbReference type="AlphaFoldDB" id="A0A1W1E3L6"/>
<protein>
    <submittedName>
        <fullName evidence="1">Uncharacterized protein</fullName>
    </submittedName>
</protein>
<gene>
    <name evidence="1" type="ORF">MNB_SUP05-SYMBIONT-7-635</name>
</gene>
<sequence>MNDLEKGDIILCVISNDIEKVRPAIIVQKTDFINPLIQK</sequence>
<organism evidence="1">
    <name type="scientific">hydrothermal vent metagenome</name>
    <dbReference type="NCBI Taxonomy" id="652676"/>
    <lineage>
        <taxon>unclassified sequences</taxon>
        <taxon>metagenomes</taxon>
        <taxon>ecological metagenomes</taxon>
    </lineage>
</organism>
<proteinExistence type="predicted"/>
<reference evidence="1" key="1">
    <citation type="submission" date="2016-10" db="EMBL/GenBank/DDBJ databases">
        <authorList>
            <person name="de Groot N.N."/>
        </authorList>
    </citation>
    <scope>NUCLEOTIDE SEQUENCE</scope>
</reference>